<keyword evidence="2" id="KW-1185">Reference proteome</keyword>
<evidence type="ECO:0008006" key="3">
    <source>
        <dbReference type="Google" id="ProtNLM"/>
    </source>
</evidence>
<gene>
    <name evidence="1" type="ORF">ACE05E_20105</name>
</gene>
<proteinExistence type="predicted"/>
<evidence type="ECO:0000313" key="1">
    <source>
        <dbReference type="EMBL" id="MFB2717781.1"/>
    </source>
</evidence>
<name>A0ABV4WC58_9GAMM</name>
<organism evidence="1 2">
    <name type="scientific">Marinobacter shengliensis</name>
    <dbReference type="NCBI Taxonomy" id="1389223"/>
    <lineage>
        <taxon>Bacteria</taxon>
        <taxon>Pseudomonadati</taxon>
        <taxon>Pseudomonadota</taxon>
        <taxon>Gammaproteobacteria</taxon>
        <taxon>Pseudomonadales</taxon>
        <taxon>Marinobacteraceae</taxon>
        <taxon>Marinobacter</taxon>
    </lineage>
</organism>
<evidence type="ECO:0000313" key="2">
    <source>
        <dbReference type="Proteomes" id="UP001576762"/>
    </source>
</evidence>
<accession>A0ABV4WC58</accession>
<reference evidence="1 2" key="1">
    <citation type="submission" date="2024-09" db="EMBL/GenBank/DDBJ databases">
        <title>Draft genome sequences of 6 high pH adapted Marinobacter shengliensis sp. isolated from Mariana forearc serpentinite mud volcanoes.</title>
        <authorList>
            <person name="Elkassas S."/>
            <person name="Serres M."/>
            <person name="Michael N."/>
            <person name="Amina P."/>
            <person name="Teodora Z."/>
            <person name="Julie H."/>
        </authorList>
    </citation>
    <scope>NUCLEOTIDE SEQUENCE [LARGE SCALE GENOMIC DNA]</scope>
    <source>
        <strain evidence="1 2">EB4</strain>
    </source>
</reference>
<sequence>MAVSFGWEHRRPAGLSQNFKNREMLWLWCQLEWKGYNLDATRVSDISSRANHIIDSILDADKETVDDLRRYESDCFSGRLDDEEFKWIDFNNRRLVSWVLGYINSGMLYVGTPTTNFDQSVLRSHERIKLAFDLSSLALNIKKDTMLHLRNNWSLLIGIDPSLDWVNRKDDEQCRWLVDQLQSGDFAPFISPEFQRPISNEDRVIMFFNAIDMSGFSLNIKRLYLKDLKSKWRRKQKKLDGRKVQCNLNVDSLTKENIKDISVRRKLKMGELIDALVAEEVARLKAEDDVL</sequence>
<comment type="caution">
    <text evidence="1">The sequence shown here is derived from an EMBL/GenBank/DDBJ whole genome shotgun (WGS) entry which is preliminary data.</text>
</comment>
<dbReference type="Proteomes" id="UP001576762">
    <property type="component" value="Unassembled WGS sequence"/>
</dbReference>
<dbReference type="EMBL" id="JBHFLD010000048">
    <property type="protein sequence ID" value="MFB2717781.1"/>
    <property type="molecule type" value="Genomic_DNA"/>
</dbReference>
<dbReference type="RefSeq" id="WP_374816100.1">
    <property type="nucleotide sequence ID" value="NZ_JBHFLD010000048.1"/>
</dbReference>
<protein>
    <recommendedName>
        <fullName evidence="3">WYL domain-containing protein</fullName>
    </recommendedName>
</protein>